<dbReference type="InterPro" id="IPR010559">
    <property type="entry name" value="Sig_transdc_His_kin_internal"/>
</dbReference>
<comment type="caution">
    <text evidence="3">The sequence shown here is derived from an EMBL/GenBank/DDBJ whole genome shotgun (WGS) entry which is preliminary data.</text>
</comment>
<gene>
    <name evidence="3" type="ORF">EV696_113101</name>
</gene>
<dbReference type="Pfam" id="PF06580">
    <property type="entry name" value="His_kinase"/>
    <property type="match status" value="1"/>
</dbReference>
<feature type="domain" description="Histidine kinase" evidence="2">
    <location>
        <begin position="276"/>
        <end position="376"/>
    </location>
</feature>
<evidence type="ECO:0000313" key="4">
    <source>
        <dbReference type="Proteomes" id="UP000295375"/>
    </source>
</evidence>
<keyword evidence="1" id="KW-1133">Transmembrane helix</keyword>
<keyword evidence="3" id="KW-0418">Kinase</keyword>
<keyword evidence="3" id="KW-0808">Transferase</keyword>
<sequence length="384" mass="44051">MLLQCQAVRIIQLVLGLAVVMNLKCWLENHKRLFWVLNTCGWAGFGITSYLSGRYWGEEWGYPCYRFAGAAFGFLISIGLRHFYRRIWGAPVWWRIILVALASYVCAALLAVLTNYVLWEVYETYQPTEFMKYFKGITTLFYIFICWSGLYFGVKFYEGMQQAIQGALRANALAHQAQLKMLRYQLNPHFLFNTLNAISTLILEKNHQVANDMVSRLSDFLRYSLDNDPMQKVTLAQEIHALKLYLGIEKVRFEERLSLEFDIDETAESAMIPSLLLQPLVENAIKYAIARSEHGGKIAIRARVFARELLLEVADDGPGVDDIDAMLSGRHHNGCGVGVRNTRERLRELYGEDHGFQIDNLKPSGLQISIRLPYQTEDNVARQT</sequence>
<dbReference type="EMBL" id="SNYM01000013">
    <property type="protein sequence ID" value="TDQ46560.1"/>
    <property type="molecule type" value="Genomic_DNA"/>
</dbReference>
<dbReference type="SUPFAM" id="SSF55874">
    <property type="entry name" value="ATPase domain of HSP90 chaperone/DNA topoisomerase II/histidine kinase"/>
    <property type="match status" value="1"/>
</dbReference>
<keyword evidence="1" id="KW-0812">Transmembrane</keyword>
<evidence type="ECO:0000256" key="1">
    <source>
        <dbReference type="SAM" id="Phobius"/>
    </source>
</evidence>
<dbReference type="SMART" id="SM00387">
    <property type="entry name" value="HATPase_c"/>
    <property type="match status" value="1"/>
</dbReference>
<dbReference type="InterPro" id="IPR003594">
    <property type="entry name" value="HATPase_dom"/>
</dbReference>
<evidence type="ECO:0000259" key="2">
    <source>
        <dbReference type="PROSITE" id="PS50109"/>
    </source>
</evidence>
<dbReference type="Pfam" id="PF02518">
    <property type="entry name" value="HATPase_c"/>
    <property type="match status" value="1"/>
</dbReference>
<dbReference type="Gene3D" id="3.30.565.10">
    <property type="entry name" value="Histidine kinase-like ATPase, C-terminal domain"/>
    <property type="match status" value="1"/>
</dbReference>
<dbReference type="GO" id="GO:0000155">
    <property type="term" value="F:phosphorelay sensor kinase activity"/>
    <property type="evidence" value="ECO:0007669"/>
    <property type="project" value="InterPro"/>
</dbReference>
<name>A0A4R6UI40_9GAMM</name>
<protein>
    <submittedName>
        <fullName evidence="3">Histidine kinase</fullName>
    </submittedName>
</protein>
<feature type="transmembrane region" description="Helical" evidence="1">
    <location>
        <begin position="96"/>
        <end position="119"/>
    </location>
</feature>
<feature type="transmembrane region" description="Helical" evidence="1">
    <location>
        <begin position="139"/>
        <end position="157"/>
    </location>
</feature>
<dbReference type="InterPro" id="IPR005467">
    <property type="entry name" value="His_kinase_dom"/>
</dbReference>
<dbReference type="InterPro" id="IPR050640">
    <property type="entry name" value="Bact_2-comp_sensor_kinase"/>
</dbReference>
<dbReference type="Proteomes" id="UP000295375">
    <property type="component" value="Unassembled WGS sequence"/>
</dbReference>
<organism evidence="3 4">
    <name type="scientific">Permianibacter aggregans</name>
    <dbReference type="NCBI Taxonomy" id="1510150"/>
    <lineage>
        <taxon>Bacteria</taxon>
        <taxon>Pseudomonadati</taxon>
        <taxon>Pseudomonadota</taxon>
        <taxon>Gammaproteobacteria</taxon>
        <taxon>Pseudomonadales</taxon>
        <taxon>Pseudomonadaceae</taxon>
        <taxon>Permianibacter</taxon>
    </lineage>
</organism>
<dbReference type="AlphaFoldDB" id="A0A4R6UI40"/>
<accession>A0A4R6UI40</accession>
<feature type="transmembrane region" description="Helical" evidence="1">
    <location>
        <begin position="6"/>
        <end position="26"/>
    </location>
</feature>
<proteinExistence type="predicted"/>
<feature type="transmembrane region" description="Helical" evidence="1">
    <location>
        <begin position="65"/>
        <end position="84"/>
    </location>
</feature>
<feature type="transmembrane region" description="Helical" evidence="1">
    <location>
        <begin position="33"/>
        <end position="53"/>
    </location>
</feature>
<dbReference type="PROSITE" id="PS50109">
    <property type="entry name" value="HIS_KIN"/>
    <property type="match status" value="1"/>
</dbReference>
<reference evidence="3 4" key="1">
    <citation type="submission" date="2019-03" db="EMBL/GenBank/DDBJ databases">
        <title>Genomic Encyclopedia of Type Strains, Phase IV (KMG-IV): sequencing the most valuable type-strain genomes for metagenomic binning, comparative biology and taxonomic classification.</title>
        <authorList>
            <person name="Goeker M."/>
        </authorList>
    </citation>
    <scope>NUCLEOTIDE SEQUENCE [LARGE SCALE GENOMIC DNA]</scope>
    <source>
        <strain evidence="3 4">DSM 103792</strain>
    </source>
</reference>
<keyword evidence="4" id="KW-1185">Reference proteome</keyword>
<evidence type="ECO:0000313" key="3">
    <source>
        <dbReference type="EMBL" id="TDQ46560.1"/>
    </source>
</evidence>
<dbReference type="InterPro" id="IPR036890">
    <property type="entry name" value="HATPase_C_sf"/>
</dbReference>
<dbReference type="PANTHER" id="PTHR34220:SF7">
    <property type="entry name" value="SENSOR HISTIDINE KINASE YPDA"/>
    <property type="match status" value="1"/>
</dbReference>
<dbReference type="GO" id="GO:0016020">
    <property type="term" value="C:membrane"/>
    <property type="evidence" value="ECO:0007669"/>
    <property type="project" value="InterPro"/>
</dbReference>
<dbReference type="PANTHER" id="PTHR34220">
    <property type="entry name" value="SENSOR HISTIDINE KINASE YPDA"/>
    <property type="match status" value="1"/>
</dbReference>
<keyword evidence="1" id="KW-0472">Membrane</keyword>